<dbReference type="Pfam" id="PF14384">
    <property type="entry name" value="BrnA_antitoxin"/>
    <property type="match status" value="1"/>
</dbReference>
<dbReference type="PATRIC" id="fig|1114964.3.peg.651"/>
<dbReference type="AlphaFoldDB" id="T0I0K2"/>
<dbReference type="InterPro" id="IPR025528">
    <property type="entry name" value="BrnA_antitoxin"/>
</dbReference>
<protein>
    <recommendedName>
        <fullName evidence="3">BrnA antitoxin family protein</fullName>
    </recommendedName>
</protein>
<organism evidence="1 2">
    <name type="scientific">Sphingobium baderi LL03</name>
    <dbReference type="NCBI Taxonomy" id="1114964"/>
    <lineage>
        <taxon>Bacteria</taxon>
        <taxon>Pseudomonadati</taxon>
        <taxon>Pseudomonadota</taxon>
        <taxon>Alphaproteobacteria</taxon>
        <taxon>Sphingomonadales</taxon>
        <taxon>Sphingomonadaceae</taxon>
        <taxon>Sphingobium</taxon>
    </lineage>
</organism>
<dbReference type="OrthoDB" id="361944at2"/>
<evidence type="ECO:0000313" key="1">
    <source>
        <dbReference type="EMBL" id="EQB05185.1"/>
    </source>
</evidence>
<dbReference type="EMBL" id="ATIB01000027">
    <property type="protein sequence ID" value="EQB05185.1"/>
    <property type="molecule type" value="Genomic_DNA"/>
</dbReference>
<sequence length="89" mass="9726">MTQAKYTQADMDAVSDNPELTAEDIAKAKPFAEAFPDLAATIRRRGVQKAPTKVSTTVRLDQDVLARLKADGPGWQTRLNDTLRKALGV</sequence>
<dbReference type="RefSeq" id="WP_021243651.1">
    <property type="nucleotide sequence ID" value="NZ_ATIB01000027.1"/>
</dbReference>
<dbReference type="eggNOG" id="COG3514">
    <property type="taxonomic scope" value="Bacteria"/>
</dbReference>
<proteinExistence type="predicted"/>
<accession>T0I0K2</accession>
<dbReference type="Proteomes" id="UP000015524">
    <property type="component" value="Unassembled WGS sequence"/>
</dbReference>
<evidence type="ECO:0008006" key="3">
    <source>
        <dbReference type="Google" id="ProtNLM"/>
    </source>
</evidence>
<comment type="caution">
    <text evidence="1">The sequence shown here is derived from an EMBL/GenBank/DDBJ whole genome shotgun (WGS) entry which is preliminary data.</text>
</comment>
<evidence type="ECO:0000313" key="2">
    <source>
        <dbReference type="Proteomes" id="UP000015524"/>
    </source>
</evidence>
<gene>
    <name evidence="1" type="ORF">L485_03435</name>
</gene>
<keyword evidence="2" id="KW-1185">Reference proteome</keyword>
<name>T0I0K2_9SPHN</name>
<reference evidence="1 2" key="1">
    <citation type="journal article" date="2013" name="Genome Announc.">
        <title>Draft Genome Sequence of a Hexachlorocyclohexane-Degrading Bacterium, Sphingobium baderi Strain LL03T.</title>
        <authorList>
            <person name="Kaur J."/>
            <person name="Verma H."/>
            <person name="Tripathi C."/>
            <person name="Khurana J.P."/>
            <person name="Lal R."/>
        </authorList>
    </citation>
    <scope>NUCLEOTIDE SEQUENCE [LARGE SCALE GENOMIC DNA]</scope>
    <source>
        <strain evidence="1 2">LL03</strain>
    </source>
</reference>